<dbReference type="EMBL" id="JXTB01000145">
    <property type="protein sequence ID" value="PON58877.1"/>
    <property type="molecule type" value="Genomic_DNA"/>
</dbReference>
<dbReference type="Pfam" id="PF04570">
    <property type="entry name" value="zf-FLZ"/>
    <property type="match status" value="1"/>
</dbReference>
<dbReference type="Proteomes" id="UP000237105">
    <property type="component" value="Unassembled WGS sequence"/>
</dbReference>
<feature type="zinc finger region" description="FLZ-type" evidence="4">
    <location>
        <begin position="19"/>
        <end position="63"/>
    </location>
</feature>
<name>A0A2P5CCY8_PARAD</name>
<dbReference type="AlphaFoldDB" id="A0A2P5CCY8"/>
<dbReference type="STRING" id="3476.A0A2P5CCY8"/>
<keyword evidence="2" id="KW-0479">Metal-binding</keyword>
<dbReference type="GO" id="GO:0008270">
    <property type="term" value="F:zinc ion binding"/>
    <property type="evidence" value="ECO:0007669"/>
    <property type="project" value="UniProtKB-KW"/>
</dbReference>
<evidence type="ECO:0000256" key="5">
    <source>
        <dbReference type="SAM" id="MobiDB-lite"/>
    </source>
</evidence>
<keyword evidence="3" id="KW-0863">Zinc-finger</keyword>
<evidence type="ECO:0000259" key="6">
    <source>
        <dbReference type="PROSITE" id="PS51795"/>
    </source>
</evidence>
<dbReference type="PANTHER" id="PTHR46057">
    <property type="entry name" value="FCS-LIKE ZINC FINGER 1-RELATED"/>
    <property type="match status" value="1"/>
</dbReference>
<dbReference type="InterPro" id="IPR044533">
    <property type="entry name" value="FLZ1/2/3"/>
</dbReference>
<feature type="compositionally biased region" description="Polar residues" evidence="5">
    <location>
        <begin position="79"/>
        <end position="96"/>
    </location>
</feature>
<comment type="similarity">
    <text evidence="1">Belongs to the FLZ family.</text>
</comment>
<proteinExistence type="inferred from homology"/>
<keyword evidence="3" id="KW-0862">Zinc</keyword>
<organism evidence="7 8">
    <name type="scientific">Parasponia andersonii</name>
    <name type="common">Sponia andersonii</name>
    <dbReference type="NCBI Taxonomy" id="3476"/>
    <lineage>
        <taxon>Eukaryota</taxon>
        <taxon>Viridiplantae</taxon>
        <taxon>Streptophyta</taxon>
        <taxon>Embryophyta</taxon>
        <taxon>Tracheophyta</taxon>
        <taxon>Spermatophyta</taxon>
        <taxon>Magnoliopsida</taxon>
        <taxon>eudicotyledons</taxon>
        <taxon>Gunneridae</taxon>
        <taxon>Pentapetalae</taxon>
        <taxon>rosids</taxon>
        <taxon>fabids</taxon>
        <taxon>Rosales</taxon>
        <taxon>Cannabaceae</taxon>
        <taxon>Parasponia</taxon>
    </lineage>
</organism>
<evidence type="ECO:0000313" key="7">
    <source>
        <dbReference type="EMBL" id="PON58877.1"/>
    </source>
</evidence>
<accession>A0A2P5CCY8</accession>
<evidence type="ECO:0000256" key="3">
    <source>
        <dbReference type="ARBA" id="ARBA00022771"/>
    </source>
</evidence>
<feature type="region of interest" description="Disordered" evidence="5">
    <location>
        <begin position="60"/>
        <end position="96"/>
    </location>
</feature>
<dbReference type="OrthoDB" id="1916924at2759"/>
<keyword evidence="8" id="KW-1185">Reference proteome</keyword>
<evidence type="ECO:0000256" key="1">
    <source>
        <dbReference type="ARBA" id="ARBA00009374"/>
    </source>
</evidence>
<evidence type="ECO:0000256" key="2">
    <source>
        <dbReference type="ARBA" id="ARBA00022723"/>
    </source>
</evidence>
<dbReference type="InterPro" id="IPR007650">
    <property type="entry name" value="Zf-FLZ_dom"/>
</dbReference>
<evidence type="ECO:0000313" key="8">
    <source>
        <dbReference type="Proteomes" id="UP000237105"/>
    </source>
</evidence>
<protein>
    <submittedName>
        <fullName evidence="7">Zf-FLZ domain containing protein</fullName>
    </submittedName>
</protein>
<dbReference type="PANTHER" id="PTHR46057:SF13">
    <property type="entry name" value="FLZ-TYPE DOMAIN-CONTAINING PROTEIN"/>
    <property type="match status" value="1"/>
</dbReference>
<comment type="caution">
    <text evidence="7">The sequence shown here is derived from an EMBL/GenBank/DDBJ whole genome shotgun (WGS) entry which is preliminary data.</text>
</comment>
<gene>
    <name evidence="7" type="ORF">PanWU01x14_163920</name>
</gene>
<reference evidence="8" key="1">
    <citation type="submission" date="2016-06" db="EMBL/GenBank/DDBJ databases">
        <title>Parallel loss of symbiosis genes in relatives of nitrogen-fixing non-legume Parasponia.</title>
        <authorList>
            <person name="Van Velzen R."/>
            <person name="Holmer R."/>
            <person name="Bu F."/>
            <person name="Rutten L."/>
            <person name="Van Zeijl A."/>
            <person name="Liu W."/>
            <person name="Santuari L."/>
            <person name="Cao Q."/>
            <person name="Sharma T."/>
            <person name="Shen D."/>
            <person name="Roswanjaya Y."/>
            <person name="Wardhani T."/>
            <person name="Kalhor M.S."/>
            <person name="Jansen J."/>
            <person name="Van den Hoogen J."/>
            <person name="Gungor B."/>
            <person name="Hartog M."/>
            <person name="Hontelez J."/>
            <person name="Verver J."/>
            <person name="Yang W.-C."/>
            <person name="Schijlen E."/>
            <person name="Repin R."/>
            <person name="Schilthuizen M."/>
            <person name="Schranz E."/>
            <person name="Heidstra R."/>
            <person name="Miyata K."/>
            <person name="Fedorova E."/>
            <person name="Kohlen W."/>
            <person name="Bisseling T."/>
            <person name="Smit S."/>
            <person name="Geurts R."/>
        </authorList>
    </citation>
    <scope>NUCLEOTIDE SEQUENCE [LARGE SCALE GENOMIC DNA]</scope>
    <source>
        <strain evidence="8">cv. WU1-14</strain>
    </source>
</reference>
<feature type="domain" description="FLZ-type" evidence="6">
    <location>
        <begin position="19"/>
        <end position="63"/>
    </location>
</feature>
<sequence>MTSGMFHLAGTEDYNHESHFLEACFLCRKPLGYNKDIFMYRGNTPFCSKECRQEQIEFDEAKEKSWKMSSRSLRKSDPNKNSAPSKTSRTGTVAVA</sequence>
<evidence type="ECO:0000256" key="4">
    <source>
        <dbReference type="PROSITE-ProRule" id="PRU01131"/>
    </source>
</evidence>
<dbReference type="PROSITE" id="PS51795">
    <property type="entry name" value="ZF_FLZ"/>
    <property type="match status" value="1"/>
</dbReference>